<comment type="caution">
    <text evidence="1">The sequence shown here is derived from an EMBL/GenBank/DDBJ whole genome shotgun (WGS) entry which is preliminary data.</text>
</comment>
<dbReference type="AlphaFoldDB" id="A0A9P6FMZ7"/>
<feature type="non-terminal residue" evidence="1">
    <location>
        <position position="1"/>
    </location>
</feature>
<reference evidence="1" key="1">
    <citation type="journal article" date="2020" name="Fungal Divers.">
        <title>Resolving the Mortierellaceae phylogeny through synthesis of multi-gene phylogenetics and phylogenomics.</title>
        <authorList>
            <person name="Vandepol N."/>
            <person name="Liber J."/>
            <person name="Desiro A."/>
            <person name="Na H."/>
            <person name="Kennedy M."/>
            <person name="Barry K."/>
            <person name="Grigoriev I.V."/>
            <person name="Miller A.N."/>
            <person name="O'Donnell K."/>
            <person name="Stajich J.E."/>
            <person name="Bonito G."/>
        </authorList>
    </citation>
    <scope>NUCLEOTIDE SEQUENCE</scope>
    <source>
        <strain evidence="1">KOD1015</strain>
    </source>
</reference>
<organism evidence="1 2">
    <name type="scientific">Lunasporangiospora selenospora</name>
    <dbReference type="NCBI Taxonomy" id="979761"/>
    <lineage>
        <taxon>Eukaryota</taxon>
        <taxon>Fungi</taxon>
        <taxon>Fungi incertae sedis</taxon>
        <taxon>Mucoromycota</taxon>
        <taxon>Mortierellomycotina</taxon>
        <taxon>Mortierellomycetes</taxon>
        <taxon>Mortierellales</taxon>
        <taxon>Mortierellaceae</taxon>
        <taxon>Lunasporangiospora</taxon>
    </lineage>
</organism>
<dbReference type="EMBL" id="JAABOA010003899">
    <property type="protein sequence ID" value="KAF9578209.1"/>
    <property type="molecule type" value="Genomic_DNA"/>
</dbReference>
<gene>
    <name evidence="1" type="ORF">BGW38_006112</name>
</gene>
<protein>
    <submittedName>
        <fullName evidence="1">Uncharacterized protein</fullName>
    </submittedName>
</protein>
<evidence type="ECO:0000313" key="2">
    <source>
        <dbReference type="Proteomes" id="UP000780801"/>
    </source>
</evidence>
<dbReference type="Proteomes" id="UP000780801">
    <property type="component" value="Unassembled WGS sequence"/>
</dbReference>
<dbReference type="OrthoDB" id="2372245at2759"/>
<name>A0A9P6FMZ7_9FUNG</name>
<proteinExistence type="predicted"/>
<evidence type="ECO:0000313" key="1">
    <source>
        <dbReference type="EMBL" id="KAF9578209.1"/>
    </source>
</evidence>
<accession>A0A9P6FMZ7</accession>
<keyword evidence="2" id="KW-1185">Reference proteome</keyword>
<sequence>QEYEDGSKDLDGCTSWVDTDGDMMWVMMPGTFDYKELIKAKNIGKAEEFVKNNYTFYAPYCNRKGD</sequence>